<dbReference type="RefSeq" id="WP_158214984.1">
    <property type="nucleotide sequence ID" value="NZ_JADYTN010000001.1"/>
</dbReference>
<evidence type="ECO:0000256" key="1">
    <source>
        <dbReference type="ARBA" id="ARBA00007768"/>
    </source>
</evidence>
<reference evidence="3 4" key="1">
    <citation type="submission" date="2020-12" db="EMBL/GenBank/DDBJ databases">
        <title>Whole genome sequences of gut porcine anaerobes.</title>
        <authorList>
            <person name="Kubasova T."/>
            <person name="Jahodarova E."/>
            <person name="Rychlik I."/>
        </authorList>
    </citation>
    <scope>NUCLEOTIDE SEQUENCE [LARGE SCALE GENOMIC DNA]</scope>
    <source>
        <strain evidence="3 4">An925</strain>
    </source>
</reference>
<proteinExistence type="inferred from homology"/>
<sequence length="239" mass="26131">MILELCCENIESVEAAVLGGGNRIELCRNLEVGGLTPDRELTRQAVKCCHEGGLSVQVLIRSRGGDFVYTDDEVEQMAEDIRMAIIDEKADGIVIGALTKEGDIDLEACRKWMDMVRQPDGTFSCEVTFHRAFDRCRNPMEAIEQIAAMGCVRMLTSGQQPTAEEGIPLLRQLVEKAKELSVKYGHPFNILCGSGVTEVSAPIILQATGATEIHGSLRTGRATDVEKVKKVMAFMAEQG</sequence>
<evidence type="ECO:0000313" key="4">
    <source>
        <dbReference type="Proteomes" id="UP001200470"/>
    </source>
</evidence>
<evidence type="ECO:0000256" key="2">
    <source>
        <dbReference type="HAMAP-Rule" id="MF_00795"/>
    </source>
</evidence>
<dbReference type="Pfam" id="PF03932">
    <property type="entry name" value="CutC"/>
    <property type="match status" value="1"/>
</dbReference>
<keyword evidence="4" id="KW-1185">Reference proteome</keyword>
<dbReference type="HAMAP" id="MF_00795">
    <property type="entry name" value="CutC"/>
    <property type="match status" value="1"/>
</dbReference>
<organism evidence="3 4">
    <name type="scientific">Xylanibacter brevis</name>
    <dbReference type="NCBI Taxonomy" id="83231"/>
    <lineage>
        <taxon>Bacteria</taxon>
        <taxon>Pseudomonadati</taxon>
        <taxon>Bacteroidota</taxon>
        <taxon>Bacteroidia</taxon>
        <taxon>Bacteroidales</taxon>
        <taxon>Prevotellaceae</taxon>
        <taxon>Xylanibacter</taxon>
    </lineage>
</organism>
<accession>A0ABS9CDN4</accession>
<comment type="similarity">
    <text evidence="1 2">Belongs to the CutC family.</text>
</comment>
<dbReference type="InterPro" id="IPR036822">
    <property type="entry name" value="CutC-like_dom_sf"/>
</dbReference>
<comment type="caution">
    <text evidence="3">The sequence shown here is derived from an EMBL/GenBank/DDBJ whole genome shotgun (WGS) entry which is preliminary data.</text>
</comment>
<protein>
    <recommendedName>
        <fullName evidence="2">PF03932 family protein CutC</fullName>
    </recommendedName>
</protein>
<evidence type="ECO:0000313" key="3">
    <source>
        <dbReference type="EMBL" id="MCF2562675.1"/>
    </source>
</evidence>
<gene>
    <name evidence="2" type="primary">cutC</name>
    <name evidence="3" type="ORF">I6E12_00900</name>
</gene>
<dbReference type="Gene3D" id="3.20.20.380">
    <property type="entry name" value="Copper homeostasis (CutC) domain"/>
    <property type="match status" value="1"/>
</dbReference>
<comment type="subcellular location">
    <subcellularLocation>
        <location evidence="2">Cytoplasm</location>
    </subcellularLocation>
</comment>
<dbReference type="EMBL" id="JADYTN010000001">
    <property type="protein sequence ID" value="MCF2562675.1"/>
    <property type="molecule type" value="Genomic_DNA"/>
</dbReference>
<comment type="caution">
    <text evidence="2">Once thought to be involved in copper homeostasis, experiments in E.coli have shown this is not the case.</text>
</comment>
<dbReference type="PANTHER" id="PTHR12598:SF0">
    <property type="entry name" value="COPPER HOMEOSTASIS PROTEIN CUTC HOMOLOG"/>
    <property type="match status" value="1"/>
</dbReference>
<dbReference type="PANTHER" id="PTHR12598">
    <property type="entry name" value="COPPER HOMEOSTASIS PROTEIN CUTC"/>
    <property type="match status" value="1"/>
</dbReference>
<dbReference type="InterPro" id="IPR005627">
    <property type="entry name" value="CutC-like"/>
</dbReference>
<keyword evidence="2" id="KW-0963">Cytoplasm</keyword>
<dbReference type="Proteomes" id="UP001200470">
    <property type="component" value="Unassembled WGS sequence"/>
</dbReference>
<dbReference type="SUPFAM" id="SSF110395">
    <property type="entry name" value="CutC-like"/>
    <property type="match status" value="1"/>
</dbReference>
<name>A0ABS9CDN4_9BACT</name>